<gene>
    <name evidence="1" type="ORF">SAMN05421505_12844</name>
</gene>
<dbReference type="Gene3D" id="3.40.50.720">
    <property type="entry name" value="NAD(P)-binding Rossmann-like Domain"/>
    <property type="match status" value="1"/>
</dbReference>
<reference evidence="1 2" key="1">
    <citation type="submission" date="2016-10" db="EMBL/GenBank/DDBJ databases">
        <authorList>
            <person name="de Groot N.N."/>
        </authorList>
    </citation>
    <scope>NUCLEOTIDE SEQUENCE [LARGE SCALE GENOMIC DNA]</scope>
    <source>
        <strain evidence="1 2">CPCC 201354</strain>
    </source>
</reference>
<name>A0A1G8GQ42_9ACTN</name>
<evidence type="ECO:0008006" key="3">
    <source>
        <dbReference type="Google" id="ProtNLM"/>
    </source>
</evidence>
<evidence type="ECO:0000313" key="2">
    <source>
        <dbReference type="Proteomes" id="UP000198923"/>
    </source>
</evidence>
<dbReference type="PANTHER" id="PTHR43162:SF1">
    <property type="entry name" value="PRESTALK A DIFFERENTIATION PROTEIN A"/>
    <property type="match status" value="1"/>
</dbReference>
<sequence length="90" mass="9716">MTLAEAVATIAEAACREVRYVPLSVQDYVAELVQQGWPLADAESFADVIEPLRSGKDEYVSDGVQRALGRPPRTFAEFARSTAGAGGWQT</sequence>
<evidence type="ECO:0000313" key="1">
    <source>
        <dbReference type="EMBL" id="SDH96545.1"/>
    </source>
</evidence>
<dbReference type="AlphaFoldDB" id="A0A1G8GQ42"/>
<organism evidence="1 2">
    <name type="scientific">Sinosporangium album</name>
    <dbReference type="NCBI Taxonomy" id="504805"/>
    <lineage>
        <taxon>Bacteria</taxon>
        <taxon>Bacillati</taxon>
        <taxon>Actinomycetota</taxon>
        <taxon>Actinomycetes</taxon>
        <taxon>Streptosporangiales</taxon>
        <taxon>Streptosporangiaceae</taxon>
        <taxon>Sinosporangium</taxon>
    </lineage>
</organism>
<dbReference type="PANTHER" id="PTHR43162">
    <property type="match status" value="1"/>
</dbReference>
<keyword evidence="2" id="KW-1185">Reference proteome</keyword>
<accession>A0A1G8GQ42</accession>
<dbReference type="Proteomes" id="UP000198923">
    <property type="component" value="Unassembled WGS sequence"/>
</dbReference>
<dbReference type="EMBL" id="FNCN01000028">
    <property type="protein sequence ID" value="SDH96545.1"/>
    <property type="molecule type" value="Genomic_DNA"/>
</dbReference>
<dbReference type="InterPro" id="IPR051604">
    <property type="entry name" value="Ergot_Alk_Oxidoreductase"/>
</dbReference>
<dbReference type="STRING" id="504805.SAMN05421505_12844"/>
<proteinExistence type="predicted"/>
<protein>
    <recommendedName>
        <fullName evidence="3">NmrA-like family protein</fullName>
    </recommendedName>
</protein>
<dbReference type="RefSeq" id="WP_176955631.1">
    <property type="nucleotide sequence ID" value="NZ_FNCN01000028.1"/>
</dbReference>